<accession>A0A559KB30</accession>
<keyword evidence="5" id="KW-1005">Bacterial flagellum biogenesis</keyword>
<dbReference type="Gene3D" id="2.60.40.4380">
    <property type="entry name" value="Translational regulator CsrA"/>
    <property type="match status" value="1"/>
</dbReference>
<comment type="similarity">
    <text evidence="5">Belongs to the CsrA/RsmA family.</text>
</comment>
<evidence type="ECO:0000313" key="7">
    <source>
        <dbReference type="Proteomes" id="UP000317036"/>
    </source>
</evidence>
<dbReference type="HAMAP" id="MF_00167">
    <property type="entry name" value="CsrA"/>
    <property type="match status" value="1"/>
</dbReference>
<dbReference type="GO" id="GO:0006109">
    <property type="term" value="P:regulation of carbohydrate metabolic process"/>
    <property type="evidence" value="ECO:0007669"/>
    <property type="project" value="InterPro"/>
</dbReference>
<dbReference type="GO" id="GO:1902208">
    <property type="term" value="P:regulation of bacterial-type flagellum assembly"/>
    <property type="evidence" value="ECO:0007669"/>
    <property type="project" value="UniProtKB-UniRule"/>
</dbReference>
<evidence type="ECO:0000256" key="5">
    <source>
        <dbReference type="HAMAP-Rule" id="MF_00167"/>
    </source>
</evidence>
<comment type="subcellular location">
    <subcellularLocation>
        <location evidence="5">Cytoplasm</location>
    </subcellularLocation>
</comment>
<dbReference type="Proteomes" id="UP000317036">
    <property type="component" value="Unassembled WGS sequence"/>
</dbReference>
<dbReference type="AlphaFoldDB" id="A0A559KB30"/>
<keyword evidence="7" id="KW-1185">Reference proteome</keyword>
<gene>
    <name evidence="5 6" type="primary">csrA</name>
    <name evidence="6" type="ORF">FPZ49_14220</name>
</gene>
<keyword evidence="4 5" id="KW-0694">RNA-binding</keyword>
<sequence>MLVLARKKDESIMIGDNIEVVVLGIDGDMVRLGIKASRDIQVYRKEIYASIKQANQEASTSSINIHALNELLGKPKNQ</sequence>
<dbReference type="GO" id="GO:0006402">
    <property type="term" value="P:mRNA catabolic process"/>
    <property type="evidence" value="ECO:0007669"/>
    <property type="project" value="InterPro"/>
</dbReference>
<dbReference type="PANTHER" id="PTHR34984">
    <property type="entry name" value="CARBON STORAGE REGULATOR"/>
    <property type="match status" value="1"/>
</dbReference>
<dbReference type="Pfam" id="PF02599">
    <property type="entry name" value="CsrA"/>
    <property type="match status" value="1"/>
</dbReference>
<comment type="subunit">
    <text evidence="5">Homodimer; the beta-strands of each monomer intercalate to form a hydrophobic core, while the alpha-helices form wings that extend away from the core.</text>
</comment>
<dbReference type="PANTHER" id="PTHR34984:SF1">
    <property type="entry name" value="CARBON STORAGE REGULATOR"/>
    <property type="match status" value="1"/>
</dbReference>
<proteinExistence type="inferred from homology"/>
<dbReference type="InterPro" id="IPR003751">
    <property type="entry name" value="CsrA"/>
</dbReference>
<dbReference type="NCBIfam" id="TIGR00202">
    <property type="entry name" value="csrA"/>
    <property type="match status" value="1"/>
</dbReference>
<dbReference type="NCBIfam" id="NF002469">
    <property type="entry name" value="PRK01712.1"/>
    <property type="match status" value="1"/>
</dbReference>
<comment type="caution">
    <text evidence="6">The sequence shown here is derived from an EMBL/GenBank/DDBJ whole genome shotgun (WGS) entry which is preliminary data.</text>
</comment>
<reference evidence="6 7" key="1">
    <citation type="submission" date="2019-07" db="EMBL/GenBank/DDBJ databases">
        <authorList>
            <person name="Kim J."/>
        </authorList>
    </citation>
    <scope>NUCLEOTIDE SEQUENCE [LARGE SCALE GENOMIC DNA]</scope>
    <source>
        <strain evidence="6 7">JC52</strain>
    </source>
</reference>
<protein>
    <recommendedName>
        <fullName evidence="5">Translational regulator CsrA</fullName>
    </recommendedName>
</protein>
<evidence type="ECO:0000256" key="4">
    <source>
        <dbReference type="ARBA" id="ARBA00022884"/>
    </source>
</evidence>
<organism evidence="6 7">
    <name type="scientific">Paenibacillus cremeus</name>
    <dbReference type="NCBI Taxonomy" id="2163881"/>
    <lineage>
        <taxon>Bacteria</taxon>
        <taxon>Bacillati</taxon>
        <taxon>Bacillota</taxon>
        <taxon>Bacilli</taxon>
        <taxon>Bacillales</taxon>
        <taxon>Paenibacillaceae</taxon>
        <taxon>Paenibacillus</taxon>
    </lineage>
</organism>
<dbReference type="GO" id="GO:0044781">
    <property type="term" value="P:bacterial-type flagellum organization"/>
    <property type="evidence" value="ECO:0007669"/>
    <property type="project" value="UniProtKB-KW"/>
</dbReference>
<evidence type="ECO:0000256" key="2">
    <source>
        <dbReference type="ARBA" id="ARBA00022491"/>
    </source>
</evidence>
<keyword evidence="3 5" id="KW-0810">Translation regulation</keyword>
<evidence type="ECO:0000313" key="6">
    <source>
        <dbReference type="EMBL" id="TVY09336.1"/>
    </source>
</evidence>
<dbReference type="GO" id="GO:0005829">
    <property type="term" value="C:cytosol"/>
    <property type="evidence" value="ECO:0007669"/>
    <property type="project" value="TreeGrafter"/>
</dbReference>
<dbReference type="OrthoDB" id="9809061at2"/>
<dbReference type="GO" id="GO:0045947">
    <property type="term" value="P:negative regulation of translational initiation"/>
    <property type="evidence" value="ECO:0007669"/>
    <property type="project" value="UniProtKB-UniRule"/>
</dbReference>
<evidence type="ECO:0000256" key="3">
    <source>
        <dbReference type="ARBA" id="ARBA00022845"/>
    </source>
</evidence>
<dbReference type="GO" id="GO:0048027">
    <property type="term" value="F:mRNA 5'-UTR binding"/>
    <property type="evidence" value="ECO:0007669"/>
    <property type="project" value="UniProtKB-UniRule"/>
</dbReference>
<dbReference type="FunFam" id="2.60.40.4380:FF:000002">
    <property type="entry name" value="Translational regulator CsrA"/>
    <property type="match status" value="1"/>
</dbReference>
<keyword evidence="2 5" id="KW-0678">Repressor</keyword>
<dbReference type="InterPro" id="IPR036107">
    <property type="entry name" value="CsrA_sf"/>
</dbReference>
<keyword evidence="1 5" id="KW-0963">Cytoplasm</keyword>
<dbReference type="RefSeq" id="WP_144847727.1">
    <property type="nucleotide sequence ID" value="NZ_VNJI01000015.1"/>
</dbReference>
<name>A0A559KB30_9BACL</name>
<dbReference type="EMBL" id="VNJI01000015">
    <property type="protein sequence ID" value="TVY09336.1"/>
    <property type="molecule type" value="Genomic_DNA"/>
</dbReference>
<comment type="function">
    <text evidence="5">A translational regulator that binds mRNA to regulate translation initiation and/or mRNA stability. Usually binds in the 5'-UTR at or near the Shine-Dalgarno sequence preventing ribosome-binding, thus repressing translation. Its main target seems to be the major flagellin gene, while its function is anatagonized by FliW.</text>
</comment>
<dbReference type="SUPFAM" id="SSF117130">
    <property type="entry name" value="CsrA-like"/>
    <property type="match status" value="1"/>
</dbReference>
<evidence type="ECO:0000256" key="1">
    <source>
        <dbReference type="ARBA" id="ARBA00022490"/>
    </source>
</evidence>